<dbReference type="Gene3D" id="3.90.550.10">
    <property type="entry name" value="Spore Coat Polysaccharide Biosynthesis Protein SpsA, Chain A"/>
    <property type="match status" value="3"/>
</dbReference>
<dbReference type="SUPFAM" id="SSF53335">
    <property type="entry name" value="S-adenosyl-L-methionine-dependent methyltransferases"/>
    <property type="match status" value="1"/>
</dbReference>
<feature type="domain" description="Glycosyl transferase family 1" evidence="2">
    <location>
        <begin position="1135"/>
        <end position="1284"/>
    </location>
</feature>
<dbReference type="SMART" id="SM00386">
    <property type="entry name" value="HAT"/>
    <property type="match status" value="2"/>
</dbReference>
<evidence type="ECO:0000256" key="1">
    <source>
        <dbReference type="PROSITE-ProRule" id="PRU00339"/>
    </source>
</evidence>
<sequence>MNAIIAQALEKEKQGKSAEALHFLFDTVNSTPTMSELWLHIALIAIRAGQYSLAIQCLNLLPKYSPSYESIKHDCLPEKTIMLTVLEWFFQKKPPIYNRLAEEGYYPVIISDNTKDRVQLSDLSPENIKDYLHNGISLYDGAVYGSAVMLEKGITELDPYSHADWQVIFGHMQAMAAYADYVTHMVDFYRPEKIIYPQGYLPYAHVLRQVAITKNIPYLALENTMHVERVIYDTVSGITVNKNTVRNTFWKMERYISNDTAQNFRDNYFANIKKTKHLEHFSPASSFSLAKDQKGKRTVLYIGQVGTDSSVLFGIRDGFKKQSDVIIAAIKDILHRGHRIAIKMHPKEKNGYTPCNSAKLNHLTLRWLMNDPDFAPYSCHSDVIIDSENIYNTYDMIDAADFCITVNSQAGLEALMRGKEVILCGDAFYGMMGWTYEAWDAKDLSFCIGKALAKERRANPKPNPDVLKFVYSYLNHSCIDRDLETYIKLFTNISFPPRKNFQESILLRPRCGATWTVKDMANISKNIPQNDMNCSSTLIQVGSQTETKISVVIPTYNRSEILLKCLQSLNQQSLPSDHFEVFVCDDGSTDNTKDIVKNFSSRFVLKYIKQNNRGPGPARNKGILAARGEYVLIINDDTIADKDLLKAHLQAHKENSHRKISVLGTFDYLPEAQESPFVYFLSKSPIVFAYPIMQEGKTYCYRFFWTCNISLKRQAVLDAGLFDEEFSDPMAEDTELGYRLEKMGYEVLYYPKAMSQHDHSMDIHGFAKRQVMQGRNVVKLFNKHPELLEKEKKLFGFENLDEKTMNSFHEYIERHKLILPQVISQFSEFEQGKISDNQLIGPDGELLMSGKEMISEMEKCLSPVHFCNFYNGILEALRAPDMELNERMRRDHLCSRKMRILYTMYGWNEEGGGTILPKSMATRLAKHGFEVGVFFAGPHHPKSDVPYFLEKSQDKGVRLYGVYNRSTVFLDEANPYREIRDDNVVSIFSQVLDEFEPDLIHFHNFLGLSFALAETAKQRGLASLYTPHNYHMIDPRLYMISPGLELWRDTNFSKNSDLAIENPEKKNGYKERIKTALRLLNEDTSFTLAISTRVRELLIDFGVKAEKIAIVHQIPQSVENLSDNILSKKHPQFPLRFGFIGSIIPHKGIHKLVTAAQRFSKDSAEFIVYGTGSSSYLEELKKIDRKNIIQWKGAYKPQDLPKIADEVDAVIVPSVWEEGAGLVLIESLAMKLPVIAAKIGGIPDFIKDGVNGRLYSYNSERHLASIINEMIEDPYELIKLRENCSLPYNFDEFMRHIEKIYDNLIKKKHVSAKEINLFFTHKLNEAQSGETVTLSLNRDLVSKKISGGFSDKPATGKLPHPLPSPLFLNLGCGKDIREGFVNIDLFSDDSRVVGMDVRKLSLPDNCADRILASDILEHFSHREIDAVLSEWVRILKPGGEIILRCPSLYLQIKAYINRVWDADTASFMIFGGQSNPGDYHCIGFDEESIKRHLMKAGLEVSLFDEVDTPQNNRFINLNMNIRARKAAINHSKHRADEITIQWEGSQFVCHSLALVNRELCLGLINAGYNLSIIPYERHTFSPEVDARFHKLSSRFNKKLNKPVDVHIRHQWPPKFDPPEEGHWVMIQPWEYGSLPKEWIEPMRNLVDEIWVPSNFVRESYIKSGIPGERVCVISNGVSTDMFNPAAAPLRLNTEKKFKFLFVGGTIWRKGPEILLHAYFNSFTANDDVCLIIKDMGGDSFYKGQTLSETLHKMQENPDAPEIHYLKDNISPRDLPGLYTSCDCLVHPYRGEGFGLPIAEAMACGLPVLITEYGAALDFCSKENAYFIPAIEKRSDQKRIGNLETVDYPWFAEPDREHLARLMRHVYEHPEEARQKGKCGRMYAERHLKWADVSCKVQERIIDISSKPIRRMCNKNPGNLNFNNSMVNDKISKPTIETSIIVPVPNQQKYIRRLIESVKKHADKSCEIILVDNCTSKGISKWLRTIVDEDSNYKLVETKKNVGAAKCYNSGIVASSGKFLILMHNDVVIFKDGLSGILEGLKNSPSIGIVGSMSNNADGIQKDISADCVSVENLEEYSRSLRKRNRHCIVPAKKLAAFFCAFKKDLVEEIGLLDEQIESEDIMMEDFCLRARIDGYKNVIVSDVFIHHYDSHKLGIEKTNGSISRDKKYFFEKTHTLGSQSPKRKKLFGLMTIEQADELCQKDQIKQAFDILMDAIKQAPDNKEVCYALTELLIDAKKFADACKVIETIPSDNREIRRLELIGYCKEGMELYDEAEACADRALSLKPNSAPALNLKGMLEYRKGDEKTAEDWFNRAIGADPSYGEPYANLGFMRWSAGKENEALEYFEKAFILTPTVSDIFQNYHSAVKVMEKYDRAEIIFRQACALYPTNKRLQYLFIDVLTRLEKQRDAMKEIEDAIQKFGVEDGIISAALEVRKSVGPFDKIKAPEKGTKVSLCMIVKNEEAQIAKCISNLKSIVDEVIIVDTGSSDKTRKIATIFGAKVHEYQWTNDFSEARNFSISKASGDWIFIMDADEIISPYDFDEFRKIVSKKPSKPFSYSFVTRNYSARRDLIGLNCNDGKYEEESGVGWVSSQKVRLFTNGHGIFFEHPVHELVEPSLRKKNIEIKVSNIPIHHYGHMMEDKRVSKGEEYYNLGKKKLEEIGCDDIVAIQELAVQAGMLEKWDDAVEFWQMFISRRPDKALAFVNLGTAFQNMGRYTDAMSAAGRAMKLDPNMKEAFHDYALYNLFSGNAEEAVAILEKLIKRFPDYQAAQFKLAAAYLCAGRTEDGIMWLDRLWSAPNDWGLAISCHTIAKKLFDIGRHQFAKAVLQAAVRGEHVNEDVISLLNQCSMINDQIPVKSENMLEMHDTVMHA</sequence>
<dbReference type="InterPro" id="IPR029044">
    <property type="entry name" value="Nucleotide-diphossugar_trans"/>
</dbReference>
<dbReference type="SUPFAM" id="SSF48452">
    <property type="entry name" value="TPR-like"/>
    <property type="match status" value="2"/>
</dbReference>
<evidence type="ECO:0008006" key="7">
    <source>
        <dbReference type="Google" id="ProtNLM"/>
    </source>
</evidence>
<dbReference type="Gene3D" id="3.40.50.150">
    <property type="entry name" value="Vaccinia Virus protein VP39"/>
    <property type="match status" value="1"/>
</dbReference>
<dbReference type="Pfam" id="PF14559">
    <property type="entry name" value="TPR_19"/>
    <property type="match status" value="2"/>
</dbReference>
<dbReference type="InterPro" id="IPR028098">
    <property type="entry name" value="Glyco_trans_4-like_N"/>
</dbReference>
<evidence type="ECO:0000259" key="4">
    <source>
        <dbReference type="Pfam" id="PF08241"/>
    </source>
</evidence>
<dbReference type="Pfam" id="PF00534">
    <property type="entry name" value="Glycos_transf_1"/>
    <property type="match status" value="2"/>
</dbReference>
<dbReference type="InterPro" id="IPR043148">
    <property type="entry name" value="TagF_C"/>
</dbReference>
<feature type="domain" description="Glycosyltransferase subfamily 4-like N-terminal" evidence="5">
    <location>
        <begin position="912"/>
        <end position="1112"/>
    </location>
</feature>
<dbReference type="SUPFAM" id="SSF53448">
    <property type="entry name" value="Nucleotide-diphospho-sugar transferases"/>
    <property type="match status" value="3"/>
</dbReference>
<dbReference type="PROSITE" id="PS50005">
    <property type="entry name" value="TPR"/>
    <property type="match status" value="3"/>
</dbReference>
<feature type="domain" description="Methyltransferase type 11" evidence="4">
    <location>
        <begin position="1391"/>
        <end position="1443"/>
    </location>
</feature>
<dbReference type="Pfam" id="PF00535">
    <property type="entry name" value="Glycos_transf_2"/>
    <property type="match status" value="3"/>
</dbReference>
<dbReference type="Gene3D" id="3.40.50.2000">
    <property type="entry name" value="Glycogen Phosphorylase B"/>
    <property type="match status" value="3"/>
</dbReference>
<dbReference type="InterPro" id="IPR013216">
    <property type="entry name" value="Methyltransf_11"/>
</dbReference>
<dbReference type="SMART" id="SM00028">
    <property type="entry name" value="TPR"/>
    <property type="match status" value="8"/>
</dbReference>
<dbReference type="GO" id="GO:0016757">
    <property type="term" value="F:glycosyltransferase activity"/>
    <property type="evidence" value="ECO:0007669"/>
    <property type="project" value="InterPro"/>
</dbReference>
<evidence type="ECO:0000259" key="3">
    <source>
        <dbReference type="Pfam" id="PF00535"/>
    </source>
</evidence>
<dbReference type="Pfam" id="PF05159">
    <property type="entry name" value="Capsule_synth"/>
    <property type="match status" value="1"/>
</dbReference>
<dbReference type="Pfam" id="PF13432">
    <property type="entry name" value="TPR_16"/>
    <property type="match status" value="1"/>
</dbReference>
<dbReference type="InterPro" id="IPR019734">
    <property type="entry name" value="TPR_rpt"/>
</dbReference>
<feature type="repeat" description="TPR" evidence="1">
    <location>
        <begin position="2289"/>
        <end position="2322"/>
    </location>
</feature>
<proteinExistence type="predicted"/>
<dbReference type="GO" id="GO:0006396">
    <property type="term" value="P:RNA processing"/>
    <property type="evidence" value="ECO:0007669"/>
    <property type="project" value="InterPro"/>
</dbReference>
<gene>
    <name evidence="6" type="ORF">PITCH_A330005</name>
</gene>
<dbReference type="EMBL" id="OJIN01000174">
    <property type="protein sequence ID" value="SPD74740.1"/>
    <property type="molecule type" value="Genomic_DNA"/>
</dbReference>
<dbReference type="PROSITE" id="PS50293">
    <property type="entry name" value="TPR_REGION"/>
    <property type="match status" value="1"/>
</dbReference>
<feature type="domain" description="Glycosyl transferase family 1" evidence="2">
    <location>
        <begin position="1693"/>
        <end position="1820"/>
    </location>
</feature>
<evidence type="ECO:0000259" key="2">
    <source>
        <dbReference type="Pfam" id="PF00534"/>
    </source>
</evidence>
<dbReference type="Gene3D" id="1.25.40.10">
    <property type="entry name" value="Tetratricopeptide repeat domain"/>
    <property type="match status" value="3"/>
</dbReference>
<dbReference type="CDD" id="cd03801">
    <property type="entry name" value="GT4_PimA-like"/>
    <property type="match status" value="1"/>
</dbReference>
<organism evidence="6">
    <name type="scientific">uncultured Desulfobacterium sp</name>
    <dbReference type="NCBI Taxonomy" id="201089"/>
    <lineage>
        <taxon>Bacteria</taxon>
        <taxon>Pseudomonadati</taxon>
        <taxon>Thermodesulfobacteriota</taxon>
        <taxon>Desulfobacteria</taxon>
        <taxon>Desulfobacterales</taxon>
        <taxon>Desulfobacteriaceae</taxon>
        <taxon>Desulfobacterium</taxon>
        <taxon>environmental samples</taxon>
    </lineage>
</organism>
<dbReference type="PANTHER" id="PTHR46656">
    <property type="entry name" value="PUTATIVE-RELATED"/>
    <property type="match status" value="1"/>
</dbReference>
<dbReference type="GO" id="GO:0000271">
    <property type="term" value="P:polysaccharide biosynthetic process"/>
    <property type="evidence" value="ECO:0007669"/>
    <property type="project" value="InterPro"/>
</dbReference>
<dbReference type="InterPro" id="IPR001296">
    <property type="entry name" value="Glyco_trans_1"/>
</dbReference>
<dbReference type="CDD" id="cd02511">
    <property type="entry name" value="Beta4Glucosyltransferase"/>
    <property type="match status" value="1"/>
</dbReference>
<reference evidence="6" key="1">
    <citation type="submission" date="2018-01" db="EMBL/GenBank/DDBJ databases">
        <authorList>
            <person name="Regsiter A."/>
            <person name="William W."/>
        </authorList>
    </citation>
    <scope>NUCLEOTIDE SEQUENCE</scope>
    <source>
        <strain evidence="6">TRIP AH-1</strain>
    </source>
</reference>
<feature type="domain" description="Glycosyltransferase 2-like" evidence="3">
    <location>
        <begin position="550"/>
        <end position="657"/>
    </location>
</feature>
<name>A0A445MZ06_9BACT</name>
<accession>A0A445MZ06</accession>
<dbReference type="GO" id="GO:0015774">
    <property type="term" value="P:polysaccharide transport"/>
    <property type="evidence" value="ECO:0007669"/>
    <property type="project" value="InterPro"/>
</dbReference>
<dbReference type="Pfam" id="PF13181">
    <property type="entry name" value="TPR_8"/>
    <property type="match status" value="1"/>
</dbReference>
<dbReference type="SUPFAM" id="SSF53756">
    <property type="entry name" value="UDP-Glycosyltransferase/glycogen phosphorylase"/>
    <property type="match status" value="2"/>
</dbReference>
<feature type="repeat" description="TPR" evidence="1">
    <location>
        <begin position="2323"/>
        <end position="2356"/>
    </location>
</feature>
<dbReference type="InterPro" id="IPR029063">
    <property type="entry name" value="SAM-dependent_MTases_sf"/>
</dbReference>
<protein>
    <recommendedName>
        <fullName evidence="7">Glycosyltransferase</fullName>
    </recommendedName>
</protein>
<dbReference type="Pfam" id="PF13439">
    <property type="entry name" value="Glyco_transf_4"/>
    <property type="match status" value="1"/>
</dbReference>
<dbReference type="InterPro" id="IPR007833">
    <property type="entry name" value="Capsule_polysaccharide_synth"/>
</dbReference>
<dbReference type="InterPro" id="IPR001173">
    <property type="entry name" value="Glyco_trans_2-like"/>
</dbReference>
<dbReference type="Gene3D" id="3.40.50.12580">
    <property type="match status" value="1"/>
</dbReference>
<evidence type="ECO:0000259" key="5">
    <source>
        <dbReference type="Pfam" id="PF13439"/>
    </source>
</evidence>
<feature type="repeat" description="TPR" evidence="1">
    <location>
        <begin position="2700"/>
        <end position="2733"/>
    </location>
</feature>
<dbReference type="InterPro" id="IPR003107">
    <property type="entry name" value="HAT"/>
</dbReference>
<dbReference type="GO" id="GO:0008757">
    <property type="term" value="F:S-adenosylmethionine-dependent methyltransferase activity"/>
    <property type="evidence" value="ECO:0007669"/>
    <property type="project" value="InterPro"/>
</dbReference>
<dbReference type="Pfam" id="PF08241">
    <property type="entry name" value="Methyltransf_11"/>
    <property type="match status" value="1"/>
</dbReference>
<feature type="domain" description="Glycosyltransferase 2-like" evidence="3">
    <location>
        <begin position="2454"/>
        <end position="2544"/>
    </location>
</feature>
<dbReference type="PANTHER" id="PTHR46656:SF3">
    <property type="entry name" value="PUTATIVE-RELATED"/>
    <property type="match status" value="1"/>
</dbReference>
<evidence type="ECO:0000313" key="6">
    <source>
        <dbReference type="EMBL" id="SPD74740.1"/>
    </source>
</evidence>
<dbReference type="InterPro" id="IPR011990">
    <property type="entry name" value="TPR-like_helical_dom_sf"/>
</dbReference>
<feature type="domain" description="Glycosyltransferase 2-like" evidence="3">
    <location>
        <begin position="1938"/>
        <end position="2108"/>
    </location>
</feature>
<keyword evidence="1" id="KW-0802">TPR repeat</keyword>